<sequence>MSGIKFDLEIKFGTQYGKEEEEAVLRVLRNNAPTSGDECIRFEKMFAEYTGAKYARVVSNGSTALFLSMIGIGIKPGDRVLTSPITWIATAAAPVTLGAEVDFVDIDPVTYNLDPNQLEDKLTPNTKAVIPVHLYGQPCDMDEIMGLSQKHNFSVVEDAAHAIGAEYKGKKVGTIGATGCFSFHEQKNISTLGEGGIVTTNDPEIFEKISLYRSHCTRVHGNSTKYCKLDEEKFPIGKKFWWQDFDDCGYNFRMTDIQAAVGCEQIKKVDMLNQHRIDNAAYLTEALQDVPGLTLPTVRPYNKHVFHLYPVRIDPKEFGMNKEDFIYDMLHKFGIKVGFHYIPLHYSTAFKNRGMKKGQFPHAEKLAEELVTLPINPRQTEEALEYLVKSIRSIRS</sequence>
<keyword evidence="5" id="KW-0032">Aminotransferase</keyword>
<dbReference type="SUPFAM" id="SSF53383">
    <property type="entry name" value="PLP-dependent transferases"/>
    <property type="match status" value="1"/>
</dbReference>
<evidence type="ECO:0000313" key="5">
    <source>
        <dbReference type="EMBL" id="TKT91899.1"/>
    </source>
</evidence>
<feature type="active site" description="Proton acceptor" evidence="2">
    <location>
        <position position="187"/>
    </location>
</feature>
<dbReference type="PANTHER" id="PTHR30244">
    <property type="entry name" value="TRANSAMINASE"/>
    <property type="match status" value="1"/>
</dbReference>
<dbReference type="AlphaFoldDB" id="A0A4U6D3K3"/>
<protein>
    <submittedName>
        <fullName evidence="5">DegT/DnrJ/EryC1/StrS family aminotransferase</fullName>
    </submittedName>
</protein>
<dbReference type="EMBL" id="SZVO01000005">
    <property type="protein sequence ID" value="TKT91899.1"/>
    <property type="molecule type" value="Genomic_DNA"/>
</dbReference>
<dbReference type="InterPro" id="IPR015424">
    <property type="entry name" value="PyrdxlP-dep_Trfase"/>
</dbReference>
<feature type="modified residue" description="N6-(pyridoxal phosphate)lysine" evidence="3">
    <location>
        <position position="187"/>
    </location>
</feature>
<keyword evidence="5" id="KW-0808">Transferase</keyword>
<dbReference type="PANTHER" id="PTHR30244:SF34">
    <property type="entry name" value="DTDP-4-AMINO-4,6-DIDEOXYGALACTOSE TRANSAMINASE"/>
    <property type="match status" value="1"/>
</dbReference>
<dbReference type="InterPro" id="IPR015422">
    <property type="entry name" value="PyrdxlP-dep_Trfase_small"/>
</dbReference>
<dbReference type="InterPro" id="IPR000653">
    <property type="entry name" value="DegT/StrS_aminotransferase"/>
</dbReference>
<dbReference type="Gene3D" id="3.40.640.10">
    <property type="entry name" value="Type I PLP-dependent aspartate aminotransferase-like (Major domain)"/>
    <property type="match status" value="1"/>
</dbReference>
<reference evidence="5 6" key="1">
    <citation type="submission" date="2019-05" db="EMBL/GenBank/DDBJ databases">
        <title>Dyadobacter AR-3-8 sp. nov., isolated from arctic soil.</title>
        <authorList>
            <person name="Chaudhary D.K."/>
        </authorList>
    </citation>
    <scope>NUCLEOTIDE SEQUENCE [LARGE SCALE GENOMIC DNA]</scope>
    <source>
        <strain evidence="5 6">AR-3-8</strain>
    </source>
</reference>
<dbReference type="GO" id="GO:0030170">
    <property type="term" value="F:pyridoxal phosphate binding"/>
    <property type="evidence" value="ECO:0007669"/>
    <property type="project" value="TreeGrafter"/>
</dbReference>
<dbReference type="Proteomes" id="UP000304900">
    <property type="component" value="Unassembled WGS sequence"/>
</dbReference>
<proteinExistence type="inferred from homology"/>
<evidence type="ECO:0000313" key="6">
    <source>
        <dbReference type="Proteomes" id="UP000304900"/>
    </source>
</evidence>
<dbReference type="RefSeq" id="WP_137340268.1">
    <property type="nucleotide sequence ID" value="NZ_BSQH01000006.1"/>
</dbReference>
<dbReference type="GO" id="GO:0000271">
    <property type="term" value="P:polysaccharide biosynthetic process"/>
    <property type="evidence" value="ECO:0007669"/>
    <property type="project" value="TreeGrafter"/>
</dbReference>
<evidence type="ECO:0000256" key="3">
    <source>
        <dbReference type="PIRSR" id="PIRSR000390-2"/>
    </source>
</evidence>
<dbReference type="InterPro" id="IPR015421">
    <property type="entry name" value="PyrdxlP-dep_Trfase_major"/>
</dbReference>
<dbReference type="OrthoDB" id="9810913at2"/>
<dbReference type="CDD" id="cd00616">
    <property type="entry name" value="AHBA_syn"/>
    <property type="match status" value="1"/>
</dbReference>
<evidence type="ECO:0000256" key="1">
    <source>
        <dbReference type="ARBA" id="ARBA00037999"/>
    </source>
</evidence>
<evidence type="ECO:0000256" key="4">
    <source>
        <dbReference type="RuleBase" id="RU004508"/>
    </source>
</evidence>
<accession>A0A4U6D3K3</accession>
<organism evidence="5 6">
    <name type="scientific">Dyadobacter frigoris</name>
    <dbReference type="NCBI Taxonomy" id="2576211"/>
    <lineage>
        <taxon>Bacteria</taxon>
        <taxon>Pseudomonadati</taxon>
        <taxon>Bacteroidota</taxon>
        <taxon>Cytophagia</taxon>
        <taxon>Cytophagales</taxon>
        <taxon>Spirosomataceae</taxon>
        <taxon>Dyadobacter</taxon>
    </lineage>
</organism>
<gene>
    <name evidence="5" type="ORF">FDK13_12175</name>
</gene>
<keyword evidence="6" id="KW-1185">Reference proteome</keyword>
<dbReference type="PIRSF" id="PIRSF000390">
    <property type="entry name" value="PLP_StrS"/>
    <property type="match status" value="1"/>
</dbReference>
<name>A0A4U6D3K3_9BACT</name>
<dbReference type="GO" id="GO:0008483">
    <property type="term" value="F:transaminase activity"/>
    <property type="evidence" value="ECO:0007669"/>
    <property type="project" value="UniProtKB-KW"/>
</dbReference>
<dbReference type="Pfam" id="PF01041">
    <property type="entry name" value="DegT_DnrJ_EryC1"/>
    <property type="match status" value="1"/>
</dbReference>
<comment type="similarity">
    <text evidence="1 4">Belongs to the DegT/DnrJ/EryC1 family.</text>
</comment>
<keyword evidence="3 4" id="KW-0663">Pyridoxal phosphate</keyword>
<evidence type="ECO:0000256" key="2">
    <source>
        <dbReference type="PIRSR" id="PIRSR000390-1"/>
    </source>
</evidence>
<dbReference type="Gene3D" id="3.90.1150.10">
    <property type="entry name" value="Aspartate Aminotransferase, domain 1"/>
    <property type="match status" value="1"/>
</dbReference>
<comment type="caution">
    <text evidence="5">The sequence shown here is derived from an EMBL/GenBank/DDBJ whole genome shotgun (WGS) entry which is preliminary data.</text>
</comment>